<dbReference type="PRINTS" id="PR00125">
    <property type="entry name" value="ATPASEDELTA"/>
</dbReference>
<dbReference type="HAMAP" id="MF_01416">
    <property type="entry name" value="ATP_synth_delta_bact"/>
    <property type="match status" value="1"/>
</dbReference>
<keyword evidence="3 7" id="KW-0375">Hydrogen ion transport</keyword>
<dbReference type="RefSeq" id="WP_105246010.1">
    <property type="nucleotide sequence ID" value="NZ_PSZM01000024.1"/>
</dbReference>
<evidence type="ECO:0000256" key="7">
    <source>
        <dbReference type="HAMAP-Rule" id="MF_01416"/>
    </source>
</evidence>
<dbReference type="PANTHER" id="PTHR11910">
    <property type="entry name" value="ATP SYNTHASE DELTA CHAIN"/>
    <property type="match status" value="1"/>
</dbReference>
<evidence type="ECO:0000313" key="9">
    <source>
        <dbReference type="Proteomes" id="UP000238042"/>
    </source>
</evidence>
<keyword evidence="7" id="KW-0139">CF(1)</keyword>
<comment type="subcellular location">
    <subcellularLocation>
        <location evidence="7">Cell membrane</location>
        <topology evidence="7">Peripheral membrane protein</topology>
    </subcellularLocation>
    <subcellularLocation>
        <location evidence="1">Membrane</location>
    </subcellularLocation>
</comment>
<reference evidence="8 9" key="1">
    <citation type="submission" date="2018-02" db="EMBL/GenBank/DDBJ databases">
        <title>Genome sequences of Apibacter spp., gut symbionts of Asian honey bees.</title>
        <authorList>
            <person name="Kwong W.K."/>
            <person name="Steele M.I."/>
            <person name="Moran N.A."/>
        </authorList>
    </citation>
    <scope>NUCLEOTIDE SEQUENCE [LARGE SCALE GENOMIC DNA]</scope>
    <source>
        <strain evidence="9">wkB301</strain>
    </source>
</reference>
<protein>
    <recommendedName>
        <fullName evidence="7">ATP synthase subunit delta</fullName>
    </recommendedName>
    <alternativeName>
        <fullName evidence="7">ATP synthase F(1) sector subunit delta</fullName>
    </alternativeName>
    <alternativeName>
        <fullName evidence="7">F-type ATPase subunit delta</fullName>
        <shortName evidence="7">F-ATPase subunit delta</shortName>
    </alternativeName>
</protein>
<evidence type="ECO:0000256" key="2">
    <source>
        <dbReference type="ARBA" id="ARBA00022448"/>
    </source>
</evidence>
<evidence type="ECO:0000256" key="1">
    <source>
        <dbReference type="ARBA" id="ARBA00004370"/>
    </source>
</evidence>
<gene>
    <name evidence="7 8" type="primary">atpH</name>
    <name evidence="8" type="ORF">C4S77_03215</name>
</gene>
<dbReference type="GO" id="GO:0046933">
    <property type="term" value="F:proton-transporting ATP synthase activity, rotational mechanism"/>
    <property type="evidence" value="ECO:0007669"/>
    <property type="project" value="UniProtKB-UniRule"/>
</dbReference>
<dbReference type="Gene3D" id="1.10.520.20">
    <property type="entry name" value="N-terminal domain of the delta subunit of the F1F0-ATP synthase"/>
    <property type="match status" value="1"/>
</dbReference>
<dbReference type="GO" id="GO:0045259">
    <property type="term" value="C:proton-transporting ATP synthase complex"/>
    <property type="evidence" value="ECO:0007669"/>
    <property type="project" value="UniProtKB-KW"/>
</dbReference>
<keyword evidence="9" id="KW-1185">Reference proteome</keyword>
<dbReference type="EMBL" id="PSZM01000024">
    <property type="protein sequence ID" value="PQL94187.1"/>
    <property type="molecule type" value="Genomic_DNA"/>
</dbReference>
<dbReference type="InterPro" id="IPR026015">
    <property type="entry name" value="ATP_synth_OSCP/delta_N_sf"/>
</dbReference>
<evidence type="ECO:0000256" key="4">
    <source>
        <dbReference type="ARBA" id="ARBA00023065"/>
    </source>
</evidence>
<comment type="similarity">
    <text evidence="7">Belongs to the ATPase delta chain family.</text>
</comment>
<name>A0A2S8AF02_9FLAO</name>
<dbReference type="OrthoDB" id="9802471at2"/>
<dbReference type="GO" id="GO:0005886">
    <property type="term" value="C:plasma membrane"/>
    <property type="evidence" value="ECO:0007669"/>
    <property type="project" value="UniProtKB-SubCell"/>
</dbReference>
<dbReference type="InterPro" id="IPR000711">
    <property type="entry name" value="ATPase_OSCP/dsu"/>
</dbReference>
<evidence type="ECO:0000313" key="8">
    <source>
        <dbReference type="EMBL" id="PQL94187.1"/>
    </source>
</evidence>
<keyword evidence="6 7" id="KW-0066">ATP synthesis</keyword>
<sequence length="181" mass="20960">MSKIRIARRYADGLWDYALSVKEEEIIVEEMQSLINIINGSKDFQLFLKTPILETERKIQIAAQIFKSFSKTTQHFITLVIKQNRESDLIDIAEEVIHIYNEFKGILQVTITSAIPLEDKTISDILIKYGKLDDPKKVRVDNKIDESIIGGYILRLGDQQLDASVKTKLENIKKRFEQKVY</sequence>
<evidence type="ECO:0000256" key="3">
    <source>
        <dbReference type="ARBA" id="ARBA00022781"/>
    </source>
</evidence>
<dbReference type="Pfam" id="PF00213">
    <property type="entry name" value="OSCP"/>
    <property type="match status" value="1"/>
</dbReference>
<keyword evidence="4 7" id="KW-0406">Ion transport</keyword>
<comment type="function">
    <text evidence="7">This protein is part of the stalk that links CF(0) to CF(1). It either transmits conformational changes from CF(0) to CF(1) or is implicated in proton conduction.</text>
</comment>
<dbReference type="PROSITE" id="PS00389">
    <property type="entry name" value="ATPASE_DELTA"/>
    <property type="match status" value="1"/>
</dbReference>
<dbReference type="Proteomes" id="UP000238042">
    <property type="component" value="Unassembled WGS sequence"/>
</dbReference>
<dbReference type="InterPro" id="IPR020781">
    <property type="entry name" value="ATPase_OSCP/d_CS"/>
</dbReference>
<dbReference type="NCBIfam" id="TIGR01145">
    <property type="entry name" value="ATP_synt_delta"/>
    <property type="match status" value="1"/>
</dbReference>
<dbReference type="AlphaFoldDB" id="A0A2S8AF02"/>
<keyword evidence="5 7" id="KW-0472">Membrane</keyword>
<comment type="function">
    <text evidence="7">F(1)F(0) ATP synthase produces ATP from ADP in the presence of a proton or sodium gradient. F-type ATPases consist of two structural domains, F(1) containing the extramembraneous catalytic core and F(0) containing the membrane proton channel, linked together by a central stalk and a peripheral stalk. During catalysis, ATP synthesis in the catalytic domain of F(1) is coupled via a rotary mechanism of the central stalk subunits to proton translocation.</text>
</comment>
<organism evidence="8 9">
    <name type="scientific">Apibacter adventoris</name>
    <dbReference type="NCBI Taxonomy" id="1679466"/>
    <lineage>
        <taxon>Bacteria</taxon>
        <taxon>Pseudomonadati</taxon>
        <taxon>Bacteroidota</taxon>
        <taxon>Flavobacteriia</taxon>
        <taxon>Flavobacteriales</taxon>
        <taxon>Weeksellaceae</taxon>
        <taxon>Apibacter</taxon>
    </lineage>
</organism>
<evidence type="ECO:0000256" key="6">
    <source>
        <dbReference type="ARBA" id="ARBA00023310"/>
    </source>
</evidence>
<keyword evidence="2 7" id="KW-0813">Transport</keyword>
<evidence type="ECO:0000256" key="5">
    <source>
        <dbReference type="ARBA" id="ARBA00023136"/>
    </source>
</evidence>
<proteinExistence type="inferred from homology"/>
<comment type="caution">
    <text evidence="8">The sequence shown here is derived from an EMBL/GenBank/DDBJ whole genome shotgun (WGS) entry which is preliminary data.</text>
</comment>
<dbReference type="SUPFAM" id="SSF47928">
    <property type="entry name" value="N-terminal domain of the delta subunit of the F1F0-ATP synthase"/>
    <property type="match status" value="1"/>
</dbReference>
<accession>A0A2S8AF02</accession>
<keyword evidence="7" id="KW-1003">Cell membrane</keyword>